<organism evidence="1 2">
    <name type="scientific">Nocardia goodfellowii</name>
    <dbReference type="NCBI Taxonomy" id="882446"/>
    <lineage>
        <taxon>Bacteria</taxon>
        <taxon>Bacillati</taxon>
        <taxon>Actinomycetota</taxon>
        <taxon>Actinomycetes</taxon>
        <taxon>Mycobacteriales</taxon>
        <taxon>Nocardiaceae</taxon>
        <taxon>Nocardia</taxon>
    </lineage>
</organism>
<comment type="caution">
    <text evidence="1">The sequence shown here is derived from an EMBL/GenBank/DDBJ whole genome shotgun (WGS) entry which is preliminary data.</text>
</comment>
<dbReference type="RefSeq" id="WP_209885788.1">
    <property type="nucleotide sequence ID" value="NZ_JAGGMR010000001.1"/>
</dbReference>
<keyword evidence="2" id="KW-1185">Reference proteome</keyword>
<name>A0ABS4Q9X3_9NOCA</name>
<evidence type="ECO:0000313" key="1">
    <source>
        <dbReference type="EMBL" id="MBP2188490.1"/>
    </source>
</evidence>
<sequence>MSPNPEIGDHGLTPAGDRGHAAYVLGKLAEKVELSRIRAAVDWRTEVEKWGNRKELHDAFMYGWQQMQQRSPDQGWAHEYVIKTPLSERRLDAAQVRETKGVAVVVKSNEFKAGYVPREEGLHQLAKEEWLLANGIILESEAVIRDWADLDTEVAQRVQELAKKFPGRYRVVEAGPRDFERAVELGRPVVARQAMERLANAVERMRENPTLTVARDAISRFTAEVQQARERGEPISLSVLLGARDDLQRLVEADRQVIRDYDNLALKQANVPLRQSL</sequence>
<gene>
    <name evidence="1" type="ORF">BJ987_001391</name>
</gene>
<protein>
    <submittedName>
        <fullName evidence="1">Uncharacterized protein</fullName>
    </submittedName>
</protein>
<dbReference type="Proteomes" id="UP001519325">
    <property type="component" value="Unassembled WGS sequence"/>
</dbReference>
<dbReference type="EMBL" id="JAGGMR010000001">
    <property type="protein sequence ID" value="MBP2188490.1"/>
    <property type="molecule type" value="Genomic_DNA"/>
</dbReference>
<reference evidence="1 2" key="1">
    <citation type="submission" date="2021-03" db="EMBL/GenBank/DDBJ databases">
        <title>Sequencing the genomes of 1000 actinobacteria strains.</title>
        <authorList>
            <person name="Klenk H.-P."/>
        </authorList>
    </citation>
    <scope>NUCLEOTIDE SEQUENCE [LARGE SCALE GENOMIC DNA]</scope>
    <source>
        <strain evidence="1 2">DSM 45516</strain>
    </source>
</reference>
<proteinExistence type="predicted"/>
<accession>A0ABS4Q9X3</accession>
<evidence type="ECO:0000313" key="2">
    <source>
        <dbReference type="Proteomes" id="UP001519325"/>
    </source>
</evidence>